<evidence type="ECO:0000256" key="2">
    <source>
        <dbReference type="ARBA" id="ARBA00023004"/>
    </source>
</evidence>
<dbReference type="Pfam" id="PF12837">
    <property type="entry name" value="Fer4_6"/>
    <property type="match status" value="1"/>
</dbReference>
<name>A0A1Y3YNU8_9BACE</name>
<organism evidence="5 6">
    <name type="scientific">Bacteroides clarus</name>
    <dbReference type="NCBI Taxonomy" id="626929"/>
    <lineage>
        <taxon>Bacteria</taxon>
        <taxon>Pseudomonadati</taxon>
        <taxon>Bacteroidota</taxon>
        <taxon>Bacteroidia</taxon>
        <taxon>Bacteroidales</taxon>
        <taxon>Bacteroidaceae</taxon>
        <taxon>Bacteroides</taxon>
    </lineage>
</organism>
<dbReference type="InterPro" id="IPR029039">
    <property type="entry name" value="Flavoprotein-like_sf"/>
</dbReference>
<dbReference type="RefSeq" id="WP_087426785.1">
    <property type="nucleotide sequence ID" value="NZ_NFII01000019.1"/>
</dbReference>
<sequence length="277" mass="30332">MNIYAVHLITFSPTHTSKQVGEAIVRGTSISEITKTDLTLRPVDKLEIPENTLTVITVPVYGGKVAPLALERMKDIHTSGAPAVLVVVYGNRAYEKALAELDAFASERGFKVIAGATFVGEHSYSTEQNPIAVGRPDADDLRFAETFGAKIRTKIEAAADMDKLYAVDVSRIQRPRQAFFPLFRFLRKVVKLRKSGVPMPRIPAVDAELCNHCGYCAAHCPAGAIAKGDECNTDAEKCIRCCACVKGCPQKARTFDTPFAALLADCFKRQKEDRIIL</sequence>
<feature type="domain" description="4Fe-4S ferredoxin-type" evidence="4">
    <location>
        <begin position="234"/>
        <end position="258"/>
    </location>
</feature>
<evidence type="ECO:0000313" key="5">
    <source>
        <dbReference type="EMBL" id="OUN99533.1"/>
    </source>
</evidence>
<evidence type="ECO:0000259" key="4">
    <source>
        <dbReference type="PROSITE" id="PS51379"/>
    </source>
</evidence>
<dbReference type="GO" id="GO:0051536">
    <property type="term" value="F:iron-sulfur cluster binding"/>
    <property type="evidence" value="ECO:0007669"/>
    <property type="project" value="UniProtKB-KW"/>
</dbReference>
<comment type="caution">
    <text evidence="5">The sequence shown here is derived from an EMBL/GenBank/DDBJ whole genome shotgun (WGS) entry which is preliminary data.</text>
</comment>
<feature type="domain" description="4Fe-4S ferredoxin-type" evidence="4">
    <location>
        <begin position="201"/>
        <end position="230"/>
    </location>
</feature>
<dbReference type="Gene3D" id="3.30.70.20">
    <property type="match status" value="1"/>
</dbReference>
<proteinExistence type="predicted"/>
<dbReference type="PROSITE" id="PS00198">
    <property type="entry name" value="4FE4S_FER_1"/>
    <property type="match status" value="1"/>
</dbReference>
<dbReference type="InterPro" id="IPR017896">
    <property type="entry name" value="4Fe4S_Fe-S-bd"/>
</dbReference>
<dbReference type="AlphaFoldDB" id="A0A1Y3YNU8"/>
<evidence type="ECO:0000313" key="6">
    <source>
        <dbReference type="Proteomes" id="UP000195386"/>
    </source>
</evidence>
<evidence type="ECO:0000256" key="1">
    <source>
        <dbReference type="ARBA" id="ARBA00022723"/>
    </source>
</evidence>
<gene>
    <name evidence="5" type="ORF">B5F97_15340</name>
</gene>
<keyword evidence="1" id="KW-0479">Metal-binding</keyword>
<dbReference type="PANTHER" id="PTHR43122:SF1">
    <property type="entry name" value="IRON-SULFUR-BINDING PROTEIN"/>
    <property type="match status" value="1"/>
</dbReference>
<dbReference type="GO" id="GO:0046872">
    <property type="term" value="F:metal ion binding"/>
    <property type="evidence" value="ECO:0007669"/>
    <property type="project" value="UniProtKB-KW"/>
</dbReference>
<dbReference type="EMBL" id="NFII01000019">
    <property type="protein sequence ID" value="OUN99533.1"/>
    <property type="molecule type" value="Genomic_DNA"/>
</dbReference>
<keyword evidence="3" id="KW-0411">Iron-sulfur</keyword>
<dbReference type="InterPro" id="IPR017900">
    <property type="entry name" value="4Fe4S_Fe_S_CS"/>
</dbReference>
<reference evidence="6" key="1">
    <citation type="submission" date="2017-04" db="EMBL/GenBank/DDBJ databases">
        <title>Function of individual gut microbiota members based on whole genome sequencing of pure cultures obtained from chicken caecum.</title>
        <authorList>
            <person name="Medvecky M."/>
            <person name="Cejkova D."/>
            <person name="Polansky O."/>
            <person name="Karasova D."/>
            <person name="Kubasova T."/>
            <person name="Cizek A."/>
            <person name="Rychlik I."/>
        </authorList>
    </citation>
    <scope>NUCLEOTIDE SEQUENCE [LARGE SCALE GENOMIC DNA]</scope>
    <source>
        <strain evidence="6">An43</strain>
    </source>
</reference>
<dbReference type="Gene3D" id="3.40.50.360">
    <property type="match status" value="1"/>
</dbReference>
<dbReference type="PROSITE" id="PS51379">
    <property type="entry name" value="4FE4S_FER_2"/>
    <property type="match status" value="2"/>
</dbReference>
<protein>
    <submittedName>
        <fullName evidence="5">Ferredoxin</fullName>
    </submittedName>
</protein>
<evidence type="ECO:0000256" key="3">
    <source>
        <dbReference type="ARBA" id="ARBA00023014"/>
    </source>
</evidence>
<dbReference type="PANTHER" id="PTHR43122">
    <property type="entry name" value="FERREDOXIN SUBUNIT OF PYRUVATE:FLAVODOXIN OXIDOREDUCTASE-RELATED"/>
    <property type="match status" value="1"/>
</dbReference>
<dbReference type="Proteomes" id="UP000195386">
    <property type="component" value="Unassembled WGS sequence"/>
</dbReference>
<keyword evidence="2" id="KW-0408">Iron</keyword>
<dbReference type="SUPFAM" id="SSF54862">
    <property type="entry name" value="4Fe-4S ferredoxins"/>
    <property type="match status" value="1"/>
</dbReference>
<dbReference type="SUPFAM" id="SSF52218">
    <property type="entry name" value="Flavoproteins"/>
    <property type="match status" value="1"/>
</dbReference>
<accession>A0A1Y3YNU8</accession>